<keyword evidence="8 12" id="KW-0479">Metal-binding</keyword>
<dbReference type="EC" id="3.1.26.4" evidence="13"/>
<evidence type="ECO:0000313" key="16">
    <source>
        <dbReference type="Proteomes" id="UP000224915"/>
    </source>
</evidence>
<dbReference type="SUPFAM" id="SSF53098">
    <property type="entry name" value="Ribonuclease H-like"/>
    <property type="match status" value="1"/>
</dbReference>
<evidence type="ECO:0000256" key="13">
    <source>
        <dbReference type="RuleBase" id="RU003515"/>
    </source>
</evidence>
<keyword evidence="9 12" id="KW-0255">Endonuclease</keyword>
<dbReference type="GO" id="GO:0003723">
    <property type="term" value="F:RNA binding"/>
    <property type="evidence" value="ECO:0007669"/>
    <property type="project" value="UniProtKB-UniRule"/>
</dbReference>
<comment type="catalytic activity">
    <reaction evidence="1 12 13">
        <text>Endonucleolytic cleavage to 5'-phosphomonoester.</text>
        <dbReference type="EC" id="3.1.26.4"/>
    </reaction>
</comment>
<feature type="binding site" evidence="12">
    <location>
        <position position="19"/>
    </location>
    <ligand>
        <name>a divalent metal cation</name>
        <dbReference type="ChEBI" id="CHEBI:60240"/>
    </ligand>
</feature>
<keyword evidence="16" id="KW-1185">Reference proteome</keyword>
<reference evidence="15 16" key="1">
    <citation type="submission" date="2017-10" db="EMBL/GenBank/DDBJ databases">
        <title>Sequencing the genomes of 1000 actinobacteria strains.</title>
        <authorList>
            <person name="Klenk H.-P."/>
        </authorList>
    </citation>
    <scope>NUCLEOTIDE SEQUENCE [LARGE SCALE GENOMIC DNA]</scope>
    <source>
        <strain evidence="15 16">DSM 21801</strain>
    </source>
</reference>
<evidence type="ECO:0000256" key="2">
    <source>
        <dbReference type="ARBA" id="ARBA00001946"/>
    </source>
</evidence>
<feature type="binding site" evidence="12">
    <location>
        <position position="18"/>
    </location>
    <ligand>
        <name>a divalent metal cation</name>
        <dbReference type="ChEBI" id="CHEBI:60240"/>
    </ligand>
</feature>
<feature type="binding site" evidence="12">
    <location>
        <position position="114"/>
    </location>
    <ligand>
        <name>a divalent metal cation</name>
        <dbReference type="ChEBI" id="CHEBI:60240"/>
    </ligand>
</feature>
<dbReference type="GO" id="GO:0005737">
    <property type="term" value="C:cytoplasm"/>
    <property type="evidence" value="ECO:0007669"/>
    <property type="project" value="UniProtKB-SubCell"/>
</dbReference>
<dbReference type="AlphaFoldDB" id="A0A2A9CYV0"/>
<dbReference type="RefSeq" id="WP_245866712.1">
    <property type="nucleotide sequence ID" value="NZ_PDJD01000001.1"/>
</dbReference>
<dbReference type="InterPro" id="IPR024567">
    <property type="entry name" value="RNase_HII/HIII_dom"/>
</dbReference>
<dbReference type="GO" id="GO:0006298">
    <property type="term" value="P:mismatch repair"/>
    <property type="evidence" value="ECO:0007669"/>
    <property type="project" value="TreeGrafter"/>
</dbReference>
<dbReference type="GO" id="GO:0032299">
    <property type="term" value="C:ribonuclease H2 complex"/>
    <property type="evidence" value="ECO:0007669"/>
    <property type="project" value="TreeGrafter"/>
</dbReference>
<evidence type="ECO:0000256" key="4">
    <source>
        <dbReference type="ARBA" id="ARBA00004496"/>
    </source>
</evidence>
<comment type="similarity">
    <text evidence="5 13">Belongs to the RNase HII family.</text>
</comment>
<dbReference type="NCBIfam" id="NF000595">
    <property type="entry name" value="PRK00015.1-3"/>
    <property type="match status" value="1"/>
</dbReference>
<evidence type="ECO:0000256" key="5">
    <source>
        <dbReference type="ARBA" id="ARBA00007383"/>
    </source>
</evidence>
<keyword evidence="10 12" id="KW-0378">Hydrolase</keyword>
<dbReference type="InterPro" id="IPR012337">
    <property type="entry name" value="RNaseH-like_sf"/>
</dbReference>
<sequence length="230" mass="24512">MAVERELLRSANVVAGMDEVGRGCLAGPVSVGVVVVDAERRRQPPGIRDSKIITASARERLVPAITRWALASAVGHASAQEIDAIGIIAALRLAGNRALRALPVAHRPQVVVLDGSHDWLTAPQDLLTSLETDRVEADDQDQTPASVVMRVKADRLCTSVAAASVLAKVERDAIMRAEHARDPRYDWAANKGYASPSHIAALARHGACGLHRRSWSLPGVADPSRGVELA</sequence>
<evidence type="ECO:0000256" key="11">
    <source>
        <dbReference type="ARBA" id="ARBA00023211"/>
    </source>
</evidence>
<dbReference type="GO" id="GO:0046872">
    <property type="term" value="F:metal ion binding"/>
    <property type="evidence" value="ECO:0007669"/>
    <property type="project" value="UniProtKB-KW"/>
</dbReference>
<evidence type="ECO:0000256" key="3">
    <source>
        <dbReference type="ARBA" id="ARBA00004065"/>
    </source>
</evidence>
<keyword evidence="7 12" id="KW-0540">Nuclease</keyword>
<protein>
    <recommendedName>
        <fullName evidence="13">Ribonuclease</fullName>
        <ecNumber evidence="13">3.1.26.4</ecNumber>
    </recommendedName>
</protein>
<proteinExistence type="inferred from homology"/>
<dbReference type="EMBL" id="PDJD01000001">
    <property type="protein sequence ID" value="PFG19311.1"/>
    <property type="molecule type" value="Genomic_DNA"/>
</dbReference>
<evidence type="ECO:0000256" key="8">
    <source>
        <dbReference type="ARBA" id="ARBA00022723"/>
    </source>
</evidence>
<dbReference type="InterPro" id="IPR022898">
    <property type="entry name" value="RNase_HII"/>
</dbReference>
<dbReference type="Gene3D" id="3.30.420.10">
    <property type="entry name" value="Ribonuclease H-like superfamily/Ribonuclease H"/>
    <property type="match status" value="1"/>
</dbReference>
<dbReference type="Pfam" id="PF01351">
    <property type="entry name" value="RNase_HII"/>
    <property type="match status" value="1"/>
</dbReference>
<evidence type="ECO:0000256" key="1">
    <source>
        <dbReference type="ARBA" id="ARBA00000077"/>
    </source>
</evidence>
<comment type="cofactor">
    <cofactor evidence="2">
        <name>Mg(2+)</name>
        <dbReference type="ChEBI" id="CHEBI:18420"/>
    </cofactor>
</comment>
<dbReference type="InterPro" id="IPR036397">
    <property type="entry name" value="RNaseH_sf"/>
</dbReference>
<gene>
    <name evidence="15" type="ORF">ATL40_0870</name>
</gene>
<evidence type="ECO:0000256" key="7">
    <source>
        <dbReference type="ARBA" id="ARBA00022722"/>
    </source>
</evidence>
<comment type="caution">
    <text evidence="15">The sequence shown here is derived from an EMBL/GenBank/DDBJ whole genome shotgun (WGS) entry which is preliminary data.</text>
</comment>
<dbReference type="GO" id="GO:0043137">
    <property type="term" value="P:DNA replication, removal of RNA primer"/>
    <property type="evidence" value="ECO:0007669"/>
    <property type="project" value="TreeGrafter"/>
</dbReference>
<feature type="domain" description="RNase H type-2" evidence="14">
    <location>
        <begin position="12"/>
        <end position="227"/>
    </location>
</feature>
<dbReference type="PROSITE" id="PS51975">
    <property type="entry name" value="RNASE_H_2"/>
    <property type="match status" value="1"/>
</dbReference>
<name>A0A2A9CYV0_9MICO</name>
<comment type="cofactor">
    <cofactor evidence="12">
        <name>Mn(2+)</name>
        <dbReference type="ChEBI" id="CHEBI:29035"/>
    </cofactor>
    <cofactor evidence="12">
        <name>Mg(2+)</name>
        <dbReference type="ChEBI" id="CHEBI:18420"/>
    </cofactor>
    <text evidence="12">Manganese or magnesium. Binds 1 divalent metal ion per monomer in the absence of substrate. May bind a second metal ion after substrate binding.</text>
</comment>
<evidence type="ECO:0000259" key="14">
    <source>
        <dbReference type="PROSITE" id="PS51975"/>
    </source>
</evidence>
<dbReference type="PANTHER" id="PTHR10954:SF18">
    <property type="entry name" value="RIBONUCLEASE HII"/>
    <property type="match status" value="1"/>
</dbReference>
<evidence type="ECO:0000256" key="12">
    <source>
        <dbReference type="PROSITE-ProRule" id="PRU01319"/>
    </source>
</evidence>
<accession>A0A2A9CYV0</accession>
<comment type="subcellular location">
    <subcellularLocation>
        <location evidence="4">Cytoplasm</location>
    </subcellularLocation>
</comment>
<dbReference type="Proteomes" id="UP000224915">
    <property type="component" value="Unassembled WGS sequence"/>
</dbReference>
<organism evidence="15 16">
    <name type="scientific">Serinibacter salmoneus</name>
    <dbReference type="NCBI Taxonomy" id="556530"/>
    <lineage>
        <taxon>Bacteria</taxon>
        <taxon>Bacillati</taxon>
        <taxon>Actinomycetota</taxon>
        <taxon>Actinomycetes</taxon>
        <taxon>Micrococcales</taxon>
        <taxon>Beutenbergiaceae</taxon>
        <taxon>Serinibacter</taxon>
    </lineage>
</organism>
<evidence type="ECO:0000313" key="15">
    <source>
        <dbReference type="EMBL" id="PFG19311.1"/>
    </source>
</evidence>
<comment type="function">
    <text evidence="3 13">Endonuclease that specifically degrades the RNA of RNA-DNA hybrids.</text>
</comment>
<dbReference type="PANTHER" id="PTHR10954">
    <property type="entry name" value="RIBONUCLEASE H2 SUBUNIT A"/>
    <property type="match status" value="1"/>
</dbReference>
<keyword evidence="6" id="KW-0963">Cytoplasm</keyword>
<evidence type="ECO:0000256" key="9">
    <source>
        <dbReference type="ARBA" id="ARBA00022759"/>
    </source>
</evidence>
<dbReference type="CDD" id="cd07182">
    <property type="entry name" value="RNase_HII_bacteria_HII_like"/>
    <property type="match status" value="1"/>
</dbReference>
<keyword evidence="11" id="KW-0464">Manganese</keyword>
<evidence type="ECO:0000256" key="10">
    <source>
        <dbReference type="ARBA" id="ARBA00022801"/>
    </source>
</evidence>
<dbReference type="GO" id="GO:0004523">
    <property type="term" value="F:RNA-DNA hybrid ribonuclease activity"/>
    <property type="evidence" value="ECO:0007669"/>
    <property type="project" value="UniProtKB-UniRule"/>
</dbReference>
<dbReference type="InterPro" id="IPR001352">
    <property type="entry name" value="RNase_HII/HIII"/>
</dbReference>
<evidence type="ECO:0000256" key="6">
    <source>
        <dbReference type="ARBA" id="ARBA00022490"/>
    </source>
</evidence>